<dbReference type="InterPro" id="IPR033907">
    <property type="entry name" value="Endolysin_autolysin"/>
</dbReference>
<comment type="caution">
    <text evidence="6">The sequence shown here is derived from an EMBL/GenBank/DDBJ whole genome shotgun (WGS) entry which is preliminary data.</text>
</comment>
<evidence type="ECO:0000313" key="7">
    <source>
        <dbReference type="Proteomes" id="UP000623467"/>
    </source>
</evidence>
<dbReference type="InterPro" id="IPR023347">
    <property type="entry name" value="Lysozyme_dom_sf"/>
</dbReference>
<dbReference type="GO" id="GO:0016998">
    <property type="term" value="P:cell wall macromolecule catabolic process"/>
    <property type="evidence" value="ECO:0007669"/>
    <property type="project" value="InterPro"/>
</dbReference>
<dbReference type="OrthoDB" id="5358886at2759"/>
<evidence type="ECO:0000256" key="1">
    <source>
        <dbReference type="ARBA" id="ARBA00022529"/>
    </source>
</evidence>
<organism evidence="6 7">
    <name type="scientific">Mycena sanguinolenta</name>
    <dbReference type="NCBI Taxonomy" id="230812"/>
    <lineage>
        <taxon>Eukaryota</taxon>
        <taxon>Fungi</taxon>
        <taxon>Dikarya</taxon>
        <taxon>Basidiomycota</taxon>
        <taxon>Agaricomycotina</taxon>
        <taxon>Agaricomycetes</taxon>
        <taxon>Agaricomycetidae</taxon>
        <taxon>Agaricales</taxon>
        <taxon>Marasmiineae</taxon>
        <taxon>Mycenaceae</taxon>
        <taxon>Mycena</taxon>
    </lineage>
</organism>
<protein>
    <submittedName>
        <fullName evidence="6">Glycoside hydrolase family 24 protein</fullName>
    </submittedName>
</protein>
<keyword evidence="1" id="KW-0929">Antimicrobial</keyword>
<evidence type="ECO:0000256" key="4">
    <source>
        <dbReference type="SAM" id="MobiDB-lite"/>
    </source>
</evidence>
<dbReference type="EMBL" id="JACAZH010000003">
    <property type="protein sequence ID" value="KAF7373967.1"/>
    <property type="molecule type" value="Genomic_DNA"/>
</dbReference>
<feature type="chain" id="PRO_5034393823" evidence="5">
    <location>
        <begin position="22"/>
        <end position="292"/>
    </location>
</feature>
<dbReference type="AlphaFoldDB" id="A0A8H6ZAH0"/>
<dbReference type="Proteomes" id="UP000623467">
    <property type="component" value="Unassembled WGS sequence"/>
</dbReference>
<dbReference type="GO" id="GO:0003796">
    <property type="term" value="F:lysozyme activity"/>
    <property type="evidence" value="ECO:0007669"/>
    <property type="project" value="InterPro"/>
</dbReference>
<accession>A0A8H6ZAH0</accession>
<dbReference type="GO" id="GO:0031640">
    <property type="term" value="P:killing of cells of another organism"/>
    <property type="evidence" value="ECO:0007669"/>
    <property type="project" value="UniProtKB-KW"/>
</dbReference>
<keyword evidence="6" id="KW-0378">Hydrolase</keyword>
<keyword evidence="3" id="KW-1035">Host cytoplasm</keyword>
<dbReference type="InterPro" id="IPR002196">
    <property type="entry name" value="Glyco_hydro_24"/>
</dbReference>
<feature type="region of interest" description="Disordered" evidence="4">
    <location>
        <begin position="44"/>
        <end position="84"/>
    </location>
</feature>
<name>A0A8H6ZAH0_9AGAR</name>
<proteinExistence type="predicted"/>
<dbReference type="GO" id="GO:0042742">
    <property type="term" value="P:defense response to bacterium"/>
    <property type="evidence" value="ECO:0007669"/>
    <property type="project" value="UniProtKB-KW"/>
</dbReference>
<evidence type="ECO:0000256" key="3">
    <source>
        <dbReference type="ARBA" id="ARBA00023200"/>
    </source>
</evidence>
<feature type="signal peptide" evidence="5">
    <location>
        <begin position="1"/>
        <end position="21"/>
    </location>
</feature>
<evidence type="ECO:0000256" key="2">
    <source>
        <dbReference type="ARBA" id="ARBA00022638"/>
    </source>
</evidence>
<dbReference type="SUPFAM" id="SSF53955">
    <property type="entry name" value="Lysozyme-like"/>
    <property type="match status" value="1"/>
</dbReference>
<keyword evidence="2" id="KW-0081">Bacteriolytic enzyme</keyword>
<keyword evidence="7" id="KW-1185">Reference proteome</keyword>
<sequence length="292" mass="31043">MRTSAFLLVLTRVLLFSGVQTVPVHNSSLGKQCSDNNVLIPQSSALPPGLSRNLNGGRDDVGSDSVDGLSNTNHSSDGEAVGSGKDDCSLNVGNADDFANLDFADCGDVDITNNTDAAPVCSPPANAATVDLVKKFQPFSPNIVQNVRGLPTIGFGHRCIRPKCEELGKIPISEETALELLNNDLIAAIRRVNSIVSNNVKLTDNQIGALASLSDTVGLRELQSSGLIHRLNEGKLSVNIVEMLWLSVMGRHGINMQLAGQTARRRKAEAALFQTASQVTVHPLPAECQTQL</sequence>
<dbReference type="InterPro" id="IPR051018">
    <property type="entry name" value="Bacteriophage_GH24"/>
</dbReference>
<dbReference type="Gene3D" id="1.10.530.40">
    <property type="match status" value="1"/>
</dbReference>
<dbReference type="InterPro" id="IPR023346">
    <property type="entry name" value="Lysozyme-like_dom_sf"/>
</dbReference>
<dbReference type="PANTHER" id="PTHR38107">
    <property type="match status" value="1"/>
</dbReference>
<keyword evidence="5" id="KW-0732">Signal</keyword>
<dbReference type="CDD" id="cd00737">
    <property type="entry name" value="lyz_endolysin_autolysin"/>
    <property type="match status" value="1"/>
</dbReference>
<dbReference type="GO" id="GO:0009253">
    <property type="term" value="P:peptidoglycan catabolic process"/>
    <property type="evidence" value="ECO:0007669"/>
    <property type="project" value="InterPro"/>
</dbReference>
<evidence type="ECO:0000256" key="5">
    <source>
        <dbReference type="SAM" id="SignalP"/>
    </source>
</evidence>
<gene>
    <name evidence="6" type="ORF">MSAN_00609200</name>
</gene>
<dbReference type="Pfam" id="PF00959">
    <property type="entry name" value="Phage_lysozyme"/>
    <property type="match status" value="1"/>
</dbReference>
<evidence type="ECO:0000313" key="6">
    <source>
        <dbReference type="EMBL" id="KAF7373967.1"/>
    </source>
</evidence>
<reference evidence="6" key="1">
    <citation type="submission" date="2020-05" db="EMBL/GenBank/DDBJ databases">
        <title>Mycena genomes resolve the evolution of fungal bioluminescence.</title>
        <authorList>
            <person name="Tsai I.J."/>
        </authorList>
    </citation>
    <scope>NUCLEOTIDE SEQUENCE</scope>
    <source>
        <strain evidence="6">160909Yilan</strain>
    </source>
</reference>
<dbReference type="PANTHER" id="PTHR38107:SF3">
    <property type="entry name" value="LYSOZYME RRRD-RELATED"/>
    <property type="match status" value="1"/>
</dbReference>